<evidence type="ECO:0000259" key="7">
    <source>
        <dbReference type="PROSITE" id="PS50195"/>
    </source>
</evidence>
<evidence type="ECO:0000256" key="6">
    <source>
        <dbReference type="ARBA" id="ARBA00023136"/>
    </source>
</evidence>
<gene>
    <name evidence="8" type="ORF">HHI36_003785</name>
</gene>
<dbReference type="EMBL" id="JABFTP020000144">
    <property type="protein sequence ID" value="KAL3280556.1"/>
    <property type="molecule type" value="Genomic_DNA"/>
</dbReference>
<comment type="caution">
    <text evidence="8">The sequence shown here is derived from an EMBL/GenBank/DDBJ whole genome shotgun (WGS) entry which is preliminary data.</text>
</comment>
<keyword evidence="9" id="KW-1185">Reference proteome</keyword>
<dbReference type="PANTHER" id="PTHR20939">
    <property type="entry name" value="SORTING NEXIN 20, 21"/>
    <property type="match status" value="1"/>
</dbReference>
<organism evidence="8 9">
    <name type="scientific">Cryptolaemus montrouzieri</name>
    <dbReference type="NCBI Taxonomy" id="559131"/>
    <lineage>
        <taxon>Eukaryota</taxon>
        <taxon>Metazoa</taxon>
        <taxon>Ecdysozoa</taxon>
        <taxon>Arthropoda</taxon>
        <taxon>Hexapoda</taxon>
        <taxon>Insecta</taxon>
        <taxon>Pterygota</taxon>
        <taxon>Neoptera</taxon>
        <taxon>Endopterygota</taxon>
        <taxon>Coleoptera</taxon>
        <taxon>Polyphaga</taxon>
        <taxon>Cucujiformia</taxon>
        <taxon>Coccinelloidea</taxon>
        <taxon>Coccinellidae</taxon>
        <taxon>Scymninae</taxon>
        <taxon>Scymnini</taxon>
        <taxon>Cryptolaemus</taxon>
    </lineage>
</organism>
<evidence type="ECO:0000256" key="1">
    <source>
        <dbReference type="ARBA" id="ARBA00004469"/>
    </source>
</evidence>
<name>A0ABD2NQB6_9CUCU</name>
<evidence type="ECO:0000256" key="2">
    <source>
        <dbReference type="ARBA" id="ARBA00022448"/>
    </source>
</evidence>
<feature type="domain" description="PX" evidence="7">
    <location>
        <begin position="12"/>
        <end position="130"/>
    </location>
</feature>
<dbReference type="InterPro" id="IPR001683">
    <property type="entry name" value="PX_dom"/>
</dbReference>
<protein>
    <recommendedName>
        <fullName evidence="7">PX domain-containing protein</fullName>
    </recommendedName>
</protein>
<evidence type="ECO:0000313" key="9">
    <source>
        <dbReference type="Proteomes" id="UP001516400"/>
    </source>
</evidence>
<keyword evidence="2" id="KW-0813">Transport</keyword>
<dbReference type="SUPFAM" id="SSF64268">
    <property type="entry name" value="PX domain"/>
    <property type="match status" value="1"/>
</dbReference>
<dbReference type="GO" id="GO:0031901">
    <property type="term" value="C:early endosome membrane"/>
    <property type="evidence" value="ECO:0007669"/>
    <property type="project" value="UniProtKB-SubCell"/>
</dbReference>
<proteinExistence type="predicted"/>
<dbReference type="Pfam" id="PF00787">
    <property type="entry name" value="PX"/>
    <property type="match status" value="1"/>
</dbReference>
<dbReference type="AlphaFoldDB" id="A0ABD2NQB6"/>
<accession>A0ABD2NQB6</accession>
<evidence type="ECO:0000313" key="8">
    <source>
        <dbReference type="EMBL" id="KAL3280556.1"/>
    </source>
</evidence>
<keyword evidence="5" id="KW-0446">Lipid-binding</keyword>
<evidence type="ECO:0000256" key="5">
    <source>
        <dbReference type="ARBA" id="ARBA00023121"/>
    </source>
</evidence>
<comment type="subcellular location">
    <subcellularLocation>
        <location evidence="1">Early endosome membrane</location>
        <topology evidence="1">Peripheral membrane protein</topology>
        <orientation evidence="1">Cytoplasmic side</orientation>
    </subcellularLocation>
</comment>
<dbReference type="InterPro" id="IPR039937">
    <property type="entry name" value="SNX20/SNX21"/>
</dbReference>
<evidence type="ECO:0000256" key="3">
    <source>
        <dbReference type="ARBA" id="ARBA00022753"/>
    </source>
</evidence>
<dbReference type="Gene3D" id="3.30.1520.10">
    <property type="entry name" value="Phox-like domain"/>
    <property type="match status" value="1"/>
</dbReference>
<keyword evidence="3" id="KW-0967">Endosome</keyword>
<keyword evidence="6" id="KW-0472">Membrane</keyword>
<dbReference type="Proteomes" id="UP001516400">
    <property type="component" value="Unassembled WGS sequence"/>
</dbReference>
<dbReference type="GO" id="GO:0008289">
    <property type="term" value="F:lipid binding"/>
    <property type="evidence" value="ECO:0007669"/>
    <property type="project" value="UniProtKB-KW"/>
</dbReference>
<sequence length="153" mass="17831">MMTQISGSAKNSLVFQIISARIQEEENEKKYVIYNLQVRHISGNDDLSPSLIERRYSHFLNLYNSLKTEYPDLMVSIDFPKKVFLGNFDNNLISARSTGFENLFNHVSQNNNLRNSKSLVVFLQEPELTKAKEFLMKNEFSDAFPILESLFYY</sequence>
<reference evidence="8 9" key="1">
    <citation type="journal article" date="2021" name="BMC Biol.">
        <title>Horizontally acquired antibacterial genes associated with adaptive radiation of ladybird beetles.</title>
        <authorList>
            <person name="Li H.S."/>
            <person name="Tang X.F."/>
            <person name="Huang Y.H."/>
            <person name="Xu Z.Y."/>
            <person name="Chen M.L."/>
            <person name="Du X.Y."/>
            <person name="Qiu B.Y."/>
            <person name="Chen P.T."/>
            <person name="Zhang W."/>
            <person name="Slipinski A."/>
            <person name="Escalona H.E."/>
            <person name="Waterhouse R.M."/>
            <person name="Zwick A."/>
            <person name="Pang H."/>
        </authorList>
    </citation>
    <scope>NUCLEOTIDE SEQUENCE [LARGE SCALE GENOMIC DNA]</scope>
    <source>
        <strain evidence="8">SYSU2018</strain>
    </source>
</reference>
<dbReference type="SMART" id="SM00312">
    <property type="entry name" value="PX"/>
    <property type="match status" value="1"/>
</dbReference>
<dbReference type="PANTHER" id="PTHR20939:SF11">
    <property type="entry name" value="LD12265P"/>
    <property type="match status" value="1"/>
</dbReference>
<dbReference type="InterPro" id="IPR036871">
    <property type="entry name" value="PX_dom_sf"/>
</dbReference>
<evidence type="ECO:0000256" key="4">
    <source>
        <dbReference type="ARBA" id="ARBA00022927"/>
    </source>
</evidence>
<dbReference type="GO" id="GO:0015031">
    <property type="term" value="P:protein transport"/>
    <property type="evidence" value="ECO:0007669"/>
    <property type="project" value="UniProtKB-KW"/>
</dbReference>
<keyword evidence="4" id="KW-0653">Protein transport</keyword>
<dbReference type="PROSITE" id="PS50195">
    <property type="entry name" value="PX"/>
    <property type="match status" value="1"/>
</dbReference>